<protein>
    <recommendedName>
        <fullName evidence="6">Cupredoxin</fullName>
    </recommendedName>
</protein>
<evidence type="ECO:0000313" key="5">
    <source>
        <dbReference type="Proteomes" id="UP000254866"/>
    </source>
</evidence>
<dbReference type="PANTHER" id="PTHR34883">
    <property type="entry name" value="SERINE-RICH PROTEIN, PUTATIVE-RELATED-RELATED"/>
    <property type="match status" value="1"/>
</dbReference>
<keyword evidence="2" id="KW-1133">Transmembrane helix</keyword>
<feature type="chain" id="PRO_5017067907" description="Cupredoxin" evidence="3">
    <location>
        <begin position="20"/>
        <end position="437"/>
    </location>
</feature>
<evidence type="ECO:0000256" key="1">
    <source>
        <dbReference type="SAM" id="MobiDB-lite"/>
    </source>
</evidence>
<dbReference type="AlphaFoldDB" id="A0A370TT05"/>
<dbReference type="Proteomes" id="UP000254866">
    <property type="component" value="Unassembled WGS sequence"/>
</dbReference>
<dbReference type="InterPro" id="IPR052953">
    <property type="entry name" value="Ser-rich/MCO-related"/>
</dbReference>
<comment type="caution">
    <text evidence="4">The sequence shown here is derived from an EMBL/GenBank/DDBJ whole genome shotgun (WGS) entry which is preliminary data.</text>
</comment>
<evidence type="ECO:0008006" key="6">
    <source>
        <dbReference type="Google" id="ProtNLM"/>
    </source>
</evidence>
<name>A0A370TT05_9HELO</name>
<sequence length="437" mass="46181">MMLWNALTLLLIAIGYGLADTASPSRNSPTVASSAPVATHTVSVGAEGHTFSPSEVTADVGDIIGTKYPISPTSRDNIVTKKLADPTSEYRFYPQNHSVVKGAFGNQPCVPYEMTGPGRVGFWSGFKPVQIVSNDLPSYSIKINDTNPLFFYCSAPGACLEGMVGVINPNSTFTYTAQLNYTRNATVALSPGEAFPEETPKSRPTDITAAATAGSTNAAQTTSAGSSAPSGHSISTGAIVGIVIGSVAVCVLAGTLIYMCARQRATKSIMRQSQLPPAPIAYNPSSPGASEAQYSNMLKTPASGVYSPVHGYGMPGMERESYRSMSPPIDERTQMMGVAGAMHYPNEKPSPMSQTGSPGSPQYPQEMDHGAVGMRPYNPDEMVATRHELPAAMAPARHPSTGATPISRSDDTRPFSFAESESGYRSVDENNNNNTSR</sequence>
<dbReference type="OrthoDB" id="2331100at2759"/>
<organism evidence="4 5">
    <name type="scientific">Venustampulla echinocandica</name>
    <dbReference type="NCBI Taxonomy" id="2656787"/>
    <lineage>
        <taxon>Eukaryota</taxon>
        <taxon>Fungi</taxon>
        <taxon>Dikarya</taxon>
        <taxon>Ascomycota</taxon>
        <taxon>Pezizomycotina</taxon>
        <taxon>Leotiomycetes</taxon>
        <taxon>Helotiales</taxon>
        <taxon>Pleuroascaceae</taxon>
        <taxon>Venustampulla</taxon>
    </lineage>
</organism>
<feature type="region of interest" description="Disordered" evidence="1">
    <location>
        <begin position="346"/>
        <end position="368"/>
    </location>
</feature>
<dbReference type="RefSeq" id="XP_031871289.1">
    <property type="nucleotide sequence ID" value="XM_032011596.1"/>
</dbReference>
<feature type="compositionally biased region" description="Polar residues" evidence="1">
    <location>
        <begin position="351"/>
        <end position="363"/>
    </location>
</feature>
<accession>A0A370TT05</accession>
<dbReference type="CDD" id="cd12087">
    <property type="entry name" value="TM_EGFR-like"/>
    <property type="match status" value="1"/>
</dbReference>
<feature type="transmembrane region" description="Helical" evidence="2">
    <location>
        <begin position="238"/>
        <end position="261"/>
    </location>
</feature>
<dbReference type="PANTHER" id="PTHR34883:SF19">
    <property type="entry name" value="EXTRACELLULAR SERINE-RICH PROTEIN"/>
    <property type="match status" value="1"/>
</dbReference>
<proteinExistence type="predicted"/>
<keyword evidence="2" id="KW-0472">Membrane</keyword>
<dbReference type="EMBL" id="NPIC01000002">
    <property type="protein sequence ID" value="RDL38633.1"/>
    <property type="molecule type" value="Genomic_DNA"/>
</dbReference>
<feature type="signal peptide" evidence="3">
    <location>
        <begin position="1"/>
        <end position="19"/>
    </location>
</feature>
<dbReference type="Gene3D" id="2.60.40.420">
    <property type="entry name" value="Cupredoxins - blue copper proteins"/>
    <property type="match status" value="1"/>
</dbReference>
<evidence type="ECO:0000256" key="2">
    <source>
        <dbReference type="SAM" id="Phobius"/>
    </source>
</evidence>
<evidence type="ECO:0000256" key="3">
    <source>
        <dbReference type="SAM" id="SignalP"/>
    </source>
</evidence>
<feature type="region of interest" description="Disordered" evidence="1">
    <location>
        <begin position="388"/>
        <end position="437"/>
    </location>
</feature>
<dbReference type="STRING" id="2656787.A0A370TT05"/>
<dbReference type="InterPro" id="IPR008972">
    <property type="entry name" value="Cupredoxin"/>
</dbReference>
<dbReference type="GeneID" id="43595822"/>
<keyword evidence="5" id="KW-1185">Reference proteome</keyword>
<reference evidence="4 5" key="1">
    <citation type="journal article" date="2018" name="IMA Fungus">
        <title>IMA Genome-F 9: Draft genome sequence of Annulohypoxylon stygium, Aspergillus mulundensis, Berkeleyomyces basicola (syn. Thielaviopsis basicola), Ceratocystis smalleyi, two Cercospora beticola strains, Coleophoma cylindrospora, Fusarium fracticaudum, Phialophora cf. hyalina, and Morchella septimelata.</title>
        <authorList>
            <person name="Wingfield B.D."/>
            <person name="Bills G.F."/>
            <person name="Dong Y."/>
            <person name="Huang W."/>
            <person name="Nel W.J."/>
            <person name="Swalarsk-Parry B.S."/>
            <person name="Vaghefi N."/>
            <person name="Wilken P.M."/>
            <person name="An Z."/>
            <person name="de Beer Z.W."/>
            <person name="De Vos L."/>
            <person name="Chen L."/>
            <person name="Duong T.A."/>
            <person name="Gao Y."/>
            <person name="Hammerbacher A."/>
            <person name="Kikkert J.R."/>
            <person name="Li Y."/>
            <person name="Li H."/>
            <person name="Li K."/>
            <person name="Li Q."/>
            <person name="Liu X."/>
            <person name="Ma X."/>
            <person name="Naidoo K."/>
            <person name="Pethybridge S.J."/>
            <person name="Sun J."/>
            <person name="Steenkamp E.T."/>
            <person name="van der Nest M.A."/>
            <person name="van Wyk S."/>
            <person name="Wingfield M.J."/>
            <person name="Xiong C."/>
            <person name="Yue Q."/>
            <person name="Zhang X."/>
        </authorList>
    </citation>
    <scope>NUCLEOTIDE SEQUENCE [LARGE SCALE GENOMIC DNA]</scope>
    <source>
        <strain evidence="4 5">BP 5553</strain>
    </source>
</reference>
<evidence type="ECO:0000313" key="4">
    <source>
        <dbReference type="EMBL" id="RDL38633.1"/>
    </source>
</evidence>
<gene>
    <name evidence="4" type="ORF">BP5553_02973</name>
</gene>
<keyword evidence="2" id="KW-0812">Transmembrane</keyword>
<dbReference type="SUPFAM" id="SSF49503">
    <property type="entry name" value="Cupredoxins"/>
    <property type="match status" value="1"/>
</dbReference>
<keyword evidence="3" id="KW-0732">Signal</keyword>